<feature type="compositionally biased region" description="Polar residues" evidence="1">
    <location>
        <begin position="614"/>
        <end position="628"/>
    </location>
</feature>
<feature type="compositionally biased region" description="Low complexity" evidence="1">
    <location>
        <begin position="36"/>
        <end position="47"/>
    </location>
</feature>
<feature type="region of interest" description="Disordered" evidence="1">
    <location>
        <begin position="471"/>
        <end position="539"/>
    </location>
</feature>
<reference evidence="2" key="1">
    <citation type="journal article" date="2023" name="Insect Mol. Biol.">
        <title>Genome sequencing provides insights into the evolution of gene families encoding plant cell wall-degrading enzymes in longhorned beetles.</title>
        <authorList>
            <person name="Shin N.R."/>
            <person name="Okamura Y."/>
            <person name="Kirsch R."/>
            <person name="Pauchet Y."/>
        </authorList>
    </citation>
    <scope>NUCLEOTIDE SEQUENCE</scope>
    <source>
        <strain evidence="2">RBIC_L_NR</strain>
    </source>
</reference>
<organism evidence="2 3">
    <name type="scientific">Rhamnusium bicolor</name>
    <dbReference type="NCBI Taxonomy" id="1586634"/>
    <lineage>
        <taxon>Eukaryota</taxon>
        <taxon>Metazoa</taxon>
        <taxon>Ecdysozoa</taxon>
        <taxon>Arthropoda</taxon>
        <taxon>Hexapoda</taxon>
        <taxon>Insecta</taxon>
        <taxon>Pterygota</taxon>
        <taxon>Neoptera</taxon>
        <taxon>Endopterygota</taxon>
        <taxon>Coleoptera</taxon>
        <taxon>Polyphaga</taxon>
        <taxon>Cucujiformia</taxon>
        <taxon>Chrysomeloidea</taxon>
        <taxon>Cerambycidae</taxon>
        <taxon>Lepturinae</taxon>
        <taxon>Rhagiini</taxon>
        <taxon>Rhamnusium</taxon>
    </lineage>
</organism>
<protein>
    <submittedName>
        <fullName evidence="2">Uncharacterized protein</fullName>
    </submittedName>
</protein>
<feature type="compositionally biased region" description="Basic and acidic residues" evidence="1">
    <location>
        <begin position="339"/>
        <end position="354"/>
    </location>
</feature>
<evidence type="ECO:0000313" key="3">
    <source>
        <dbReference type="Proteomes" id="UP001162156"/>
    </source>
</evidence>
<comment type="caution">
    <text evidence="2">The sequence shown here is derived from an EMBL/GenBank/DDBJ whole genome shotgun (WGS) entry which is preliminary data.</text>
</comment>
<feature type="compositionally biased region" description="Basic and acidic residues" evidence="1">
    <location>
        <begin position="490"/>
        <end position="511"/>
    </location>
</feature>
<feature type="region of interest" description="Disordered" evidence="1">
    <location>
        <begin position="551"/>
        <end position="636"/>
    </location>
</feature>
<gene>
    <name evidence="2" type="ORF">NQ314_015786</name>
</gene>
<proteinExistence type="predicted"/>
<feature type="region of interest" description="Disordered" evidence="1">
    <location>
        <begin position="339"/>
        <end position="459"/>
    </location>
</feature>
<feature type="region of interest" description="Disordered" evidence="1">
    <location>
        <begin position="1"/>
        <end position="54"/>
    </location>
</feature>
<feature type="compositionally biased region" description="Basic and acidic residues" evidence="1">
    <location>
        <begin position="78"/>
        <end position="89"/>
    </location>
</feature>
<dbReference type="Proteomes" id="UP001162156">
    <property type="component" value="Unassembled WGS sequence"/>
</dbReference>
<feature type="compositionally biased region" description="Basic and acidic residues" evidence="1">
    <location>
        <begin position="1"/>
        <end position="17"/>
    </location>
</feature>
<feature type="compositionally biased region" description="Basic and acidic residues" evidence="1">
    <location>
        <begin position="560"/>
        <end position="574"/>
    </location>
</feature>
<dbReference type="EMBL" id="JANEYF010004406">
    <property type="protein sequence ID" value="KAJ8931315.1"/>
    <property type="molecule type" value="Genomic_DNA"/>
</dbReference>
<sequence>MHKTDTKFNKTTSEHTIRTTRKTPVRSFSKPEFDTPTKTYPDTTSTKQGRKPEKKCITTKTVIINNKDVDQRDFIVDLQRSKSSREPTPDRLCPVPLSSDEDSGIPRYPDEVVEPDEGSLRRKPKKLSDIPIMESEDTIEFTRFSEVTDKKKITEVDKVEETDESLLSVNKKISKFLDTADKLTKEPLKPAGPAPKVGRPKLEVTEDLQSDECLLSVSDKVSKFITTAEQLITPQHLSERPKSPKCQNYIKDLEETTHNVSEKVSQFINNSNDVSQLKKPSQISAPKVLRPDFTYVDEKIREDECLLSVSDKVSKFISTADKLTTIDLKKPVSLAKIDIKPKSEPTRKSPERKSPTRFVPSEFVETGEQTYTRKYSLSPERYSPIRRSQSPSPDEKTPTRRPSNQYTSITSTETQQTKYSRRDSSPKLPDTTPKSGRRPSQEEPKPVLSPTGRLRSTESIKKAKALFESITKEQEVSKQRDILNRPSVFEGRKLTQPDDKDTIPAPKETKMVPRKRLSYSDEDDEKHTVTTHKSFTTAKDDHLKSTKLVLQKLRSGTQSPEKDRSRSRSPEKLPEIVTTRSIDRDPSPDYGDVPHYMLPLDRSLRPNSPHRDNITQPTGPTSHPTQPSGRGEPKTTKFGVTLRRTDSGRTLTTSTAITASSERRKSSITLEKRITEEEIEDIFDLEVLEELVSFSTYLHKM</sequence>
<evidence type="ECO:0000256" key="1">
    <source>
        <dbReference type="SAM" id="MobiDB-lite"/>
    </source>
</evidence>
<feature type="compositionally biased region" description="Basic and acidic residues" evidence="1">
    <location>
        <begin position="471"/>
        <end position="483"/>
    </location>
</feature>
<feature type="compositionally biased region" description="Polar residues" evidence="1">
    <location>
        <begin position="400"/>
        <end position="418"/>
    </location>
</feature>
<evidence type="ECO:0000313" key="2">
    <source>
        <dbReference type="EMBL" id="KAJ8931315.1"/>
    </source>
</evidence>
<accession>A0AAV8WXG9</accession>
<keyword evidence="3" id="KW-1185">Reference proteome</keyword>
<dbReference type="AlphaFoldDB" id="A0AAV8WXG9"/>
<name>A0AAV8WXG9_9CUCU</name>
<feature type="region of interest" description="Disordered" evidence="1">
    <location>
        <begin position="78"/>
        <end position="128"/>
    </location>
</feature>